<dbReference type="Proteomes" id="UP001159641">
    <property type="component" value="Unassembled WGS sequence"/>
</dbReference>
<accession>A0AB34GNJ2</accession>
<feature type="region of interest" description="Disordered" evidence="1">
    <location>
        <begin position="1"/>
        <end position="61"/>
    </location>
</feature>
<gene>
    <name evidence="2" type="ORF">J1605_011838</name>
</gene>
<feature type="compositionally biased region" description="Low complexity" evidence="1">
    <location>
        <begin position="78"/>
        <end position="90"/>
    </location>
</feature>
<sequence>MPAGTLEKVGGSGPARPGREKGGRRGFGSTCCGSPGRPRLAPRRDHRGDWQDEGAMVQTSPSVLKCLVALLPRFPARRQAGGAAGARSGRCSPAPRPELPTDREPPPPPPPGCSVSGPEGGGVGVGRGAPGQGRCARRGLGGRGVARSRHAGARRLERARQLGRGSWAMW</sequence>
<reference evidence="2 3" key="1">
    <citation type="submission" date="2022-11" db="EMBL/GenBank/DDBJ databases">
        <title>Whole genome sequence of Eschrichtius robustus ER-17-0199.</title>
        <authorList>
            <person name="Bruniche-Olsen A."/>
            <person name="Black A.N."/>
            <person name="Fields C.J."/>
            <person name="Walden K."/>
            <person name="Dewoody J.A."/>
        </authorList>
    </citation>
    <scope>NUCLEOTIDE SEQUENCE [LARGE SCALE GENOMIC DNA]</scope>
    <source>
        <strain evidence="2">ER-17-0199</strain>
        <tissue evidence="2">Blubber</tissue>
    </source>
</reference>
<evidence type="ECO:0000256" key="1">
    <source>
        <dbReference type="SAM" id="MobiDB-lite"/>
    </source>
</evidence>
<dbReference type="AlphaFoldDB" id="A0AB34GNJ2"/>
<name>A0AB34GNJ2_ESCRO</name>
<comment type="caution">
    <text evidence="2">The sequence shown here is derived from an EMBL/GenBank/DDBJ whole genome shotgun (WGS) entry which is preliminary data.</text>
</comment>
<protein>
    <submittedName>
        <fullName evidence="2">Uncharacterized protein</fullName>
    </submittedName>
</protein>
<dbReference type="EMBL" id="JAIQCJ010002164">
    <property type="protein sequence ID" value="KAJ8780235.1"/>
    <property type="molecule type" value="Genomic_DNA"/>
</dbReference>
<organism evidence="2 3">
    <name type="scientific">Eschrichtius robustus</name>
    <name type="common">California gray whale</name>
    <name type="synonym">Eschrichtius gibbosus</name>
    <dbReference type="NCBI Taxonomy" id="9764"/>
    <lineage>
        <taxon>Eukaryota</taxon>
        <taxon>Metazoa</taxon>
        <taxon>Chordata</taxon>
        <taxon>Craniata</taxon>
        <taxon>Vertebrata</taxon>
        <taxon>Euteleostomi</taxon>
        <taxon>Mammalia</taxon>
        <taxon>Eutheria</taxon>
        <taxon>Laurasiatheria</taxon>
        <taxon>Artiodactyla</taxon>
        <taxon>Whippomorpha</taxon>
        <taxon>Cetacea</taxon>
        <taxon>Mysticeti</taxon>
        <taxon>Eschrichtiidae</taxon>
        <taxon>Eschrichtius</taxon>
    </lineage>
</organism>
<proteinExistence type="predicted"/>
<evidence type="ECO:0000313" key="2">
    <source>
        <dbReference type="EMBL" id="KAJ8780235.1"/>
    </source>
</evidence>
<keyword evidence="3" id="KW-1185">Reference proteome</keyword>
<feature type="region of interest" description="Disordered" evidence="1">
    <location>
        <begin position="78"/>
        <end position="170"/>
    </location>
</feature>
<evidence type="ECO:0000313" key="3">
    <source>
        <dbReference type="Proteomes" id="UP001159641"/>
    </source>
</evidence>
<feature type="compositionally biased region" description="Gly residues" evidence="1">
    <location>
        <begin position="118"/>
        <end position="131"/>
    </location>
</feature>